<dbReference type="GO" id="GO:0005524">
    <property type="term" value="F:ATP binding"/>
    <property type="evidence" value="ECO:0007669"/>
    <property type="project" value="UniProtKB-KW"/>
</dbReference>
<proteinExistence type="predicted"/>
<dbReference type="STRING" id="1231336.L248_1194"/>
<dbReference type="SMART" id="SM00382">
    <property type="entry name" value="AAA"/>
    <property type="match status" value="1"/>
</dbReference>
<evidence type="ECO:0000259" key="3">
    <source>
        <dbReference type="PROSITE" id="PS50893"/>
    </source>
</evidence>
<dbReference type="OrthoDB" id="9804819at2"/>
<evidence type="ECO:0000256" key="2">
    <source>
        <dbReference type="ARBA" id="ARBA00022840"/>
    </source>
</evidence>
<name>U4TXM5_9LACO</name>
<keyword evidence="2" id="KW-0067">ATP-binding</keyword>
<organism evidence="4 5">
    <name type="scientific">Schleiferilactobacillus shenzhenensis LY-73</name>
    <dbReference type="NCBI Taxonomy" id="1231336"/>
    <lineage>
        <taxon>Bacteria</taxon>
        <taxon>Bacillati</taxon>
        <taxon>Bacillota</taxon>
        <taxon>Bacilli</taxon>
        <taxon>Lactobacillales</taxon>
        <taxon>Lactobacillaceae</taxon>
        <taxon>Schleiferilactobacillus</taxon>
    </lineage>
</organism>
<gene>
    <name evidence="4" type="ORF">L248_1194</name>
</gene>
<dbReference type="GO" id="GO:0016887">
    <property type="term" value="F:ATP hydrolysis activity"/>
    <property type="evidence" value="ECO:0007669"/>
    <property type="project" value="InterPro"/>
</dbReference>
<dbReference type="HOGENOM" id="CLU_000604_1_2_9"/>
<dbReference type="eggNOG" id="COG1131">
    <property type="taxonomic scope" value="Bacteria"/>
</dbReference>
<dbReference type="EMBL" id="KI271583">
    <property type="protein sequence ID" value="ERL66102.1"/>
    <property type="molecule type" value="Genomic_DNA"/>
</dbReference>
<dbReference type="SUPFAM" id="SSF52540">
    <property type="entry name" value="P-loop containing nucleoside triphosphate hydrolases"/>
    <property type="match status" value="1"/>
</dbReference>
<dbReference type="Gene3D" id="3.40.50.300">
    <property type="entry name" value="P-loop containing nucleotide triphosphate hydrolases"/>
    <property type="match status" value="1"/>
</dbReference>
<evidence type="ECO:0000313" key="5">
    <source>
        <dbReference type="Proteomes" id="UP000030647"/>
    </source>
</evidence>
<dbReference type="InterPro" id="IPR003593">
    <property type="entry name" value="AAA+_ATPase"/>
</dbReference>
<accession>U4TXM5</accession>
<keyword evidence="5" id="KW-1185">Reference proteome</keyword>
<dbReference type="InterPro" id="IPR027417">
    <property type="entry name" value="P-loop_NTPase"/>
</dbReference>
<dbReference type="AlphaFoldDB" id="U4TXM5"/>
<dbReference type="PANTHER" id="PTHR43158:SF7">
    <property type="entry name" value="ABC TRANSPORTER, ATP-BINDING PROTEIN"/>
    <property type="match status" value="1"/>
</dbReference>
<sequence length="209" mass="22498">MPLLTLTHIAKNFGQQTVLSDVSLTVNAGDVLHITGGNGSGKSTLLKIIAGIIPASAGTVQLDPNVQIGALIENPGFLEGESLKTNLSFLAAINHHLKTATMQPLAARFALDYQSHRAMRKYSVGMREKAGIIQAVMEDQNLVLLDEPTRGLDDAALTALVALITELQQQGKAVIIAAHDRYTPIRYTEDWQLEGGRLSRTVNVPSSIH</sequence>
<dbReference type="Pfam" id="PF00005">
    <property type="entry name" value="ABC_tran"/>
    <property type="match status" value="1"/>
</dbReference>
<dbReference type="PROSITE" id="PS50893">
    <property type="entry name" value="ABC_TRANSPORTER_2"/>
    <property type="match status" value="1"/>
</dbReference>
<dbReference type="PANTHER" id="PTHR43158">
    <property type="entry name" value="SKFA PEPTIDE EXPORT ATP-BINDING PROTEIN SKFE"/>
    <property type="match status" value="1"/>
</dbReference>
<keyword evidence="1" id="KW-0547">Nucleotide-binding</keyword>
<feature type="domain" description="ABC transporter" evidence="3">
    <location>
        <begin position="4"/>
        <end position="206"/>
    </location>
</feature>
<dbReference type="RefSeq" id="WP_022528479.1">
    <property type="nucleotide sequence ID" value="NZ_KI271583.1"/>
</dbReference>
<evidence type="ECO:0000313" key="4">
    <source>
        <dbReference type="EMBL" id="ERL66102.1"/>
    </source>
</evidence>
<protein>
    <recommendedName>
        <fullName evidence="3">ABC transporter domain-containing protein</fullName>
    </recommendedName>
</protein>
<evidence type="ECO:0000256" key="1">
    <source>
        <dbReference type="ARBA" id="ARBA00022741"/>
    </source>
</evidence>
<dbReference type="InterPro" id="IPR003439">
    <property type="entry name" value="ABC_transporter-like_ATP-bd"/>
</dbReference>
<reference evidence="5" key="1">
    <citation type="journal article" date="2013" name="Genome Announc.">
        <title>Whole-Genome Sequencing of Lactobacillus shenzhenensis Strain LY-73T.</title>
        <authorList>
            <person name="Lin Z."/>
            <person name="Liu Z."/>
            <person name="Yang R."/>
            <person name="Zou Y."/>
            <person name="Wan D."/>
            <person name="Chen J."/>
            <person name="Guo M."/>
            <person name="Zhao J."/>
            <person name="Fang C."/>
            <person name="Yang R."/>
            <person name="Liu F."/>
        </authorList>
    </citation>
    <scope>NUCLEOTIDE SEQUENCE [LARGE SCALE GENOMIC DNA]</scope>
    <source>
        <strain evidence="5">LY-73</strain>
    </source>
</reference>
<dbReference type="Proteomes" id="UP000030647">
    <property type="component" value="Unassembled WGS sequence"/>
</dbReference>